<accession>A0ABS3UQ71</accession>
<name>A0ABS3UQ71_9ACTN</name>
<reference evidence="2 3" key="1">
    <citation type="submission" date="2021-03" db="EMBL/GenBank/DDBJ databases">
        <title>Actinoplanes flavus sp. nov., a novel actinomycete isolated from Coconut Palm rhizosphere soil.</title>
        <authorList>
            <person name="Luo X."/>
        </authorList>
    </citation>
    <scope>NUCLEOTIDE SEQUENCE [LARGE SCALE GENOMIC DNA]</scope>
    <source>
        <strain evidence="2 3">NEAU-H7</strain>
    </source>
</reference>
<evidence type="ECO:0000313" key="2">
    <source>
        <dbReference type="EMBL" id="MBO3740923.1"/>
    </source>
</evidence>
<organism evidence="2 3">
    <name type="scientific">Actinoplanes flavus</name>
    <dbReference type="NCBI Taxonomy" id="2820290"/>
    <lineage>
        <taxon>Bacteria</taxon>
        <taxon>Bacillati</taxon>
        <taxon>Actinomycetota</taxon>
        <taxon>Actinomycetes</taxon>
        <taxon>Micromonosporales</taxon>
        <taxon>Micromonosporaceae</taxon>
        <taxon>Actinoplanes</taxon>
    </lineage>
</organism>
<sequence length="71" mass="7882">MTESVTADRLLLASRVDCCLQLREPTFIAAGQTYWVDHENGELCVDRGAGRVTRHPGSRRHVSDQGTRPTS</sequence>
<dbReference type="Proteomes" id="UP000679690">
    <property type="component" value="Unassembled WGS sequence"/>
</dbReference>
<gene>
    <name evidence="2" type="ORF">J5X75_25750</name>
</gene>
<keyword evidence="3" id="KW-1185">Reference proteome</keyword>
<proteinExistence type="predicted"/>
<evidence type="ECO:0000313" key="3">
    <source>
        <dbReference type="Proteomes" id="UP000679690"/>
    </source>
</evidence>
<dbReference type="EMBL" id="JAGFNS010000017">
    <property type="protein sequence ID" value="MBO3740923.1"/>
    <property type="molecule type" value="Genomic_DNA"/>
</dbReference>
<evidence type="ECO:0000256" key="1">
    <source>
        <dbReference type="SAM" id="MobiDB-lite"/>
    </source>
</evidence>
<feature type="region of interest" description="Disordered" evidence="1">
    <location>
        <begin position="48"/>
        <end position="71"/>
    </location>
</feature>
<dbReference type="RefSeq" id="WP_208470068.1">
    <property type="nucleotide sequence ID" value="NZ_JAGFNS010000017.1"/>
</dbReference>
<protein>
    <submittedName>
        <fullName evidence="2">Uncharacterized protein</fullName>
    </submittedName>
</protein>
<comment type="caution">
    <text evidence="2">The sequence shown here is derived from an EMBL/GenBank/DDBJ whole genome shotgun (WGS) entry which is preliminary data.</text>
</comment>